<feature type="region of interest" description="Disordered" evidence="1">
    <location>
        <begin position="41"/>
        <end position="63"/>
    </location>
</feature>
<name>A0ABV4X7L6_9CYAN</name>
<feature type="compositionally biased region" description="Basic and acidic residues" evidence="1">
    <location>
        <begin position="50"/>
        <end position="63"/>
    </location>
</feature>
<gene>
    <name evidence="2" type="ORF">ACE1CC_18040</name>
</gene>
<organism evidence="2 3">
    <name type="scientific">Floridaenema aerugineum BLCC-F46</name>
    <dbReference type="NCBI Taxonomy" id="3153654"/>
    <lineage>
        <taxon>Bacteria</taxon>
        <taxon>Bacillati</taxon>
        <taxon>Cyanobacteriota</taxon>
        <taxon>Cyanophyceae</taxon>
        <taxon>Oscillatoriophycideae</taxon>
        <taxon>Aerosakkonematales</taxon>
        <taxon>Aerosakkonemataceae</taxon>
        <taxon>Floridanema</taxon>
        <taxon>Floridanema aerugineum</taxon>
    </lineage>
</organism>
<protein>
    <submittedName>
        <fullName evidence="2">Uncharacterized protein</fullName>
    </submittedName>
</protein>
<reference evidence="2 3" key="1">
    <citation type="submission" date="2024-09" db="EMBL/GenBank/DDBJ databases">
        <title>Floridaenema gen nov. (Aerosakkonemataceae, Aerosakkonematales ord. nov., Cyanobacteria) from benthic tropical and subtropical fresh waters, with the description of four new species.</title>
        <authorList>
            <person name="Moretto J.A."/>
            <person name="Berthold D.E."/>
            <person name="Lefler F.W."/>
            <person name="Huang I.-S."/>
            <person name="Laughinghouse H. IV."/>
        </authorList>
    </citation>
    <scope>NUCLEOTIDE SEQUENCE [LARGE SCALE GENOMIC DNA]</scope>
    <source>
        <strain evidence="2 3">BLCC-F46</strain>
    </source>
</reference>
<comment type="caution">
    <text evidence="2">The sequence shown here is derived from an EMBL/GenBank/DDBJ whole genome shotgun (WGS) entry which is preliminary data.</text>
</comment>
<sequence>MLDPKEFGEILSKHFAEVTPEQFVENLKKYCPEFFEDDIVDSETSELEANESKDELQEKTATA</sequence>
<evidence type="ECO:0000313" key="3">
    <source>
        <dbReference type="Proteomes" id="UP001576774"/>
    </source>
</evidence>
<evidence type="ECO:0000313" key="2">
    <source>
        <dbReference type="EMBL" id="MFB2878755.1"/>
    </source>
</evidence>
<dbReference type="Proteomes" id="UP001576774">
    <property type="component" value="Unassembled WGS sequence"/>
</dbReference>
<evidence type="ECO:0000256" key="1">
    <source>
        <dbReference type="SAM" id="MobiDB-lite"/>
    </source>
</evidence>
<accession>A0ABV4X7L6</accession>
<proteinExistence type="predicted"/>
<keyword evidence="3" id="KW-1185">Reference proteome</keyword>
<dbReference type="EMBL" id="JBHFNQ010000137">
    <property type="protein sequence ID" value="MFB2878755.1"/>
    <property type="molecule type" value="Genomic_DNA"/>
</dbReference>
<dbReference type="RefSeq" id="WP_413271817.1">
    <property type="nucleotide sequence ID" value="NZ_JBHFNQ010000137.1"/>
</dbReference>